<proteinExistence type="predicted"/>
<feature type="coiled-coil region" evidence="1">
    <location>
        <begin position="120"/>
        <end position="147"/>
    </location>
</feature>
<evidence type="ECO:0000256" key="1">
    <source>
        <dbReference type="SAM" id="Coils"/>
    </source>
</evidence>
<organism evidence="3 4">
    <name type="scientific">Podospora aff. communis PSN243</name>
    <dbReference type="NCBI Taxonomy" id="3040156"/>
    <lineage>
        <taxon>Eukaryota</taxon>
        <taxon>Fungi</taxon>
        <taxon>Dikarya</taxon>
        <taxon>Ascomycota</taxon>
        <taxon>Pezizomycotina</taxon>
        <taxon>Sordariomycetes</taxon>
        <taxon>Sordariomycetidae</taxon>
        <taxon>Sordariales</taxon>
        <taxon>Podosporaceae</taxon>
        <taxon>Podospora</taxon>
    </lineage>
</organism>
<dbReference type="PANTHER" id="PTHR38886">
    <property type="entry name" value="SESA DOMAIN-CONTAINING PROTEIN"/>
    <property type="match status" value="1"/>
</dbReference>
<sequence>MEIALTFGSFGDIIAVWQLAIQLRRALSQGCDALGSSSKEYQELRKDLDLFVRILLEVVSIYQQRENSIYLSELDRITKAVVEECASSIDGALKRFQHRYHESLQLEGSGSKLRDGYKKLEWAFREKERLQDLREKLQRNTQRLSLLVGLTAQKSNRVDNATLLARIDEVQRLVTAEAESKEELLQMLQEQCSSSKKQEEALNAVENQLAITSGGVWEVLASAKKTLAVVVEMRDTVASLARFAINCQDLASNSAFLWPIDPTRELPVTLEDSLGRLFTFPPEWIEKNTTFDSMIDDQFVGHRGHEMVCQHQYTLEENCSGKDIERETPISQSLRRGMKVNMSMVFQIGILSGACPRCNTDSQAPKGLAVTW</sequence>
<protein>
    <recommendedName>
        <fullName evidence="2">Ubiquitin-like domain-containing protein</fullName>
    </recommendedName>
</protein>
<evidence type="ECO:0000313" key="3">
    <source>
        <dbReference type="EMBL" id="KAK4442462.1"/>
    </source>
</evidence>
<dbReference type="Proteomes" id="UP001321760">
    <property type="component" value="Unassembled WGS sequence"/>
</dbReference>
<dbReference type="InterPro" id="IPR054464">
    <property type="entry name" value="ULD_fung"/>
</dbReference>
<reference evidence="3" key="1">
    <citation type="journal article" date="2023" name="Mol. Phylogenet. Evol.">
        <title>Genome-scale phylogeny and comparative genomics of the fungal order Sordariales.</title>
        <authorList>
            <person name="Hensen N."/>
            <person name="Bonometti L."/>
            <person name="Westerberg I."/>
            <person name="Brannstrom I.O."/>
            <person name="Guillou S."/>
            <person name="Cros-Aarteil S."/>
            <person name="Calhoun S."/>
            <person name="Haridas S."/>
            <person name="Kuo A."/>
            <person name="Mondo S."/>
            <person name="Pangilinan J."/>
            <person name="Riley R."/>
            <person name="LaButti K."/>
            <person name="Andreopoulos B."/>
            <person name="Lipzen A."/>
            <person name="Chen C."/>
            <person name="Yan M."/>
            <person name="Daum C."/>
            <person name="Ng V."/>
            <person name="Clum A."/>
            <person name="Steindorff A."/>
            <person name="Ohm R.A."/>
            <person name="Martin F."/>
            <person name="Silar P."/>
            <person name="Natvig D.O."/>
            <person name="Lalanne C."/>
            <person name="Gautier V."/>
            <person name="Ament-Velasquez S.L."/>
            <person name="Kruys A."/>
            <person name="Hutchinson M.I."/>
            <person name="Powell A.J."/>
            <person name="Barry K."/>
            <person name="Miller A.N."/>
            <person name="Grigoriev I.V."/>
            <person name="Debuchy R."/>
            <person name="Gladieux P."/>
            <person name="Hiltunen Thoren M."/>
            <person name="Johannesson H."/>
        </authorList>
    </citation>
    <scope>NUCLEOTIDE SEQUENCE</scope>
    <source>
        <strain evidence="3">PSN243</strain>
    </source>
</reference>
<dbReference type="Pfam" id="PF22893">
    <property type="entry name" value="ULD_2"/>
    <property type="match status" value="1"/>
</dbReference>
<dbReference type="EMBL" id="MU866015">
    <property type="protein sequence ID" value="KAK4442462.1"/>
    <property type="molecule type" value="Genomic_DNA"/>
</dbReference>
<gene>
    <name evidence="3" type="ORF">QBC34DRAFT_313009</name>
</gene>
<feature type="domain" description="Ubiquitin-like" evidence="2">
    <location>
        <begin position="265"/>
        <end position="347"/>
    </location>
</feature>
<evidence type="ECO:0000259" key="2">
    <source>
        <dbReference type="Pfam" id="PF22893"/>
    </source>
</evidence>
<dbReference type="PANTHER" id="PTHR38886:SF1">
    <property type="entry name" value="NACHT-NTPASE AND P-LOOP NTPASES N-TERMINAL DOMAIN-CONTAINING PROTEIN"/>
    <property type="match status" value="1"/>
</dbReference>
<keyword evidence="1" id="KW-0175">Coiled coil</keyword>
<dbReference type="AlphaFoldDB" id="A0AAV9G512"/>
<name>A0AAV9G512_9PEZI</name>
<comment type="caution">
    <text evidence="3">The sequence shown here is derived from an EMBL/GenBank/DDBJ whole genome shotgun (WGS) entry which is preliminary data.</text>
</comment>
<reference evidence="3" key="2">
    <citation type="submission" date="2023-05" db="EMBL/GenBank/DDBJ databases">
        <authorList>
            <consortium name="Lawrence Berkeley National Laboratory"/>
            <person name="Steindorff A."/>
            <person name="Hensen N."/>
            <person name="Bonometti L."/>
            <person name="Westerberg I."/>
            <person name="Brannstrom I.O."/>
            <person name="Guillou S."/>
            <person name="Cros-Aarteil S."/>
            <person name="Calhoun S."/>
            <person name="Haridas S."/>
            <person name="Kuo A."/>
            <person name="Mondo S."/>
            <person name="Pangilinan J."/>
            <person name="Riley R."/>
            <person name="Labutti K."/>
            <person name="Andreopoulos B."/>
            <person name="Lipzen A."/>
            <person name="Chen C."/>
            <person name="Yanf M."/>
            <person name="Daum C."/>
            <person name="Ng V."/>
            <person name="Clum A."/>
            <person name="Ohm R."/>
            <person name="Martin F."/>
            <person name="Silar P."/>
            <person name="Natvig D."/>
            <person name="Lalanne C."/>
            <person name="Gautier V."/>
            <person name="Ament-Velasquez S.L."/>
            <person name="Kruys A."/>
            <person name="Hutchinson M.I."/>
            <person name="Powell A.J."/>
            <person name="Barry K."/>
            <person name="Miller A.N."/>
            <person name="Grigoriev I.V."/>
            <person name="Debuchy R."/>
            <person name="Gladieux P."/>
            <person name="Thoren M.H."/>
            <person name="Johannesson H."/>
        </authorList>
    </citation>
    <scope>NUCLEOTIDE SEQUENCE</scope>
    <source>
        <strain evidence="3">PSN243</strain>
    </source>
</reference>
<accession>A0AAV9G512</accession>
<keyword evidence="4" id="KW-1185">Reference proteome</keyword>
<evidence type="ECO:0000313" key="4">
    <source>
        <dbReference type="Proteomes" id="UP001321760"/>
    </source>
</evidence>